<feature type="compositionally biased region" description="Basic and acidic residues" evidence="14">
    <location>
        <begin position="1073"/>
        <end position="1087"/>
    </location>
</feature>
<dbReference type="AlphaFoldDB" id="A0A9J6F4G9"/>
<dbReference type="GO" id="GO:0003677">
    <property type="term" value="F:DNA binding"/>
    <property type="evidence" value="ECO:0007669"/>
    <property type="project" value="InterPro"/>
</dbReference>
<dbReference type="InterPro" id="IPR011598">
    <property type="entry name" value="bHLH_dom"/>
</dbReference>
<feature type="compositionally biased region" description="Polar residues" evidence="14">
    <location>
        <begin position="64"/>
        <end position="77"/>
    </location>
</feature>
<comment type="subunit">
    <text evidence="5">Monomer.</text>
</comment>
<evidence type="ECO:0000256" key="4">
    <source>
        <dbReference type="ARBA" id="ARBA00008061"/>
    </source>
</evidence>
<evidence type="ECO:0000256" key="7">
    <source>
        <dbReference type="ARBA" id="ARBA00022723"/>
    </source>
</evidence>
<reference evidence="17" key="1">
    <citation type="journal article" date="2020" name="Cell">
        <title>Large-Scale Comparative Analyses of Tick Genomes Elucidate Their Genetic Diversity and Vector Capacities.</title>
        <authorList>
            <consortium name="Tick Genome and Microbiome Consortium (TIGMIC)"/>
            <person name="Jia N."/>
            <person name="Wang J."/>
            <person name="Shi W."/>
            <person name="Du L."/>
            <person name="Sun Y."/>
            <person name="Zhan W."/>
            <person name="Jiang J.F."/>
            <person name="Wang Q."/>
            <person name="Zhang B."/>
            <person name="Ji P."/>
            <person name="Bell-Sakyi L."/>
            <person name="Cui X.M."/>
            <person name="Yuan T.T."/>
            <person name="Jiang B.G."/>
            <person name="Yang W.F."/>
            <person name="Lam T.T."/>
            <person name="Chang Q.C."/>
            <person name="Ding S.J."/>
            <person name="Wang X.J."/>
            <person name="Zhu J.G."/>
            <person name="Ruan X.D."/>
            <person name="Zhao L."/>
            <person name="Wei J.T."/>
            <person name="Ye R.Z."/>
            <person name="Que T.C."/>
            <person name="Du C.H."/>
            <person name="Zhou Y.H."/>
            <person name="Cheng J.X."/>
            <person name="Dai P.F."/>
            <person name="Guo W.B."/>
            <person name="Han X.H."/>
            <person name="Huang E.J."/>
            <person name="Li L.F."/>
            <person name="Wei W."/>
            <person name="Gao Y.C."/>
            <person name="Liu J.Z."/>
            <person name="Shao H.Z."/>
            <person name="Wang X."/>
            <person name="Wang C.C."/>
            <person name="Yang T.C."/>
            <person name="Huo Q.B."/>
            <person name="Li W."/>
            <person name="Chen H.Y."/>
            <person name="Chen S.E."/>
            <person name="Zhou L.G."/>
            <person name="Ni X.B."/>
            <person name="Tian J.H."/>
            <person name="Sheng Y."/>
            <person name="Liu T."/>
            <person name="Pan Y.S."/>
            <person name="Xia L.Y."/>
            <person name="Li J."/>
            <person name="Zhao F."/>
            <person name="Cao W.C."/>
        </authorList>
    </citation>
    <scope>NUCLEOTIDE SEQUENCE</scope>
    <source>
        <strain evidence="17">Rmic-2018</strain>
    </source>
</reference>
<dbReference type="Proteomes" id="UP000821866">
    <property type="component" value="Chromosome 1"/>
</dbReference>
<keyword evidence="11" id="KW-0119">Carbohydrate metabolism</keyword>
<dbReference type="SUPFAM" id="SSF47459">
    <property type="entry name" value="HLH, helix-loop-helix DNA-binding domain"/>
    <property type="match status" value="1"/>
</dbReference>
<evidence type="ECO:0000256" key="11">
    <source>
        <dbReference type="ARBA" id="ARBA00023277"/>
    </source>
</evidence>
<feature type="region of interest" description="Disordered" evidence="14">
    <location>
        <begin position="217"/>
        <end position="269"/>
    </location>
</feature>
<sequence>MDVESPEPPLISSTLSVATLRKRFGHPSEADSEDTLIYSTASDESSDESDSVPVARRKAKRRLLTTSPSQSKATPNIQEPPVHTILFAPLNAADSMNRLNRQITSMSLEALVPGQITDVRINGRKNESRRYATYCSRRIDQVRPFVPKPLQCRKCCKIGHVSAVCTSSAVCSRCSESHNTEACQAEHRKCGSCQGPHEASSKQCPNVKKEMHVLRQMARDGSTHREAAAKVRRRRSRHRKIPRTSSAKAWDTPLPHITHSPPQASTSANTSILRKMQETLTLTRGQRCRAVVIPEKSITIKFRTSHLTSSTAAELAAIRAALEFLVGEPQTGMVSPPSENAFLLYTTPGGVNVRSWYERYEPVSYRIASPSGDLQEFADMVRRCKESHVKVFVDVVLNHMTSNIGSGYGYDGTEFNSEAFAYTGVYSAKDFHSRADCGTASGLVEDYSNVVQVRNCKFRGRADLNHKLESVRSRITAYLKQLLSLGVSGFRIDGTDYMWPADMDIIYRRLSQPDQAKLELFEAKPAAYRLIETPLDNTPSDSTSDIPPETPSNTPSEASSDTQPESPSDTSSDAPLDASSDPSVVTAERNTADTETATNVRKRDTTVEQGGETVSPPHLTSDFDGPFIYHEMSTLNLSWTKEYERIGAVTNATFFKTYANALNRVRERPLKSLRPFVMEAKAAGEAAQVVYVDSHETQRGVDVTDTEGDVVTYRHRKRHVLATVLMLAQPHGVPRVMSSYDLDRKFETYVPPKTLGPPFDHMFNTKPVLMRENFEWLPIRNMVSFRNVVADAAAVNWWDDDADAVAFTRLHRGFVLVNNGPSVVHGLFNTTLPAGYYCDVLSGSRRDTRTCSGRAVRVRPDGFAELSVDPAAEVPAIALHTQVMKPLMEKRRRARINNCLSELKRFLMANDGGTFEKQSSRSQRVEKADILEMTVKFLRQRQLQLESDSHDEVERTQRFHDGYRHCVFEVSRYANAMEPQLRDTLLTHLQSRLHHLAASTGGAAIQPAYADEAVSSTNGDVPDLQPGRRSPARLHDYGYEAGSVSDVSEEESSSSDYGDAASPDAVMFLRSGCQDEPRDYRLHRDEGLNPDGSNEPMWRPW</sequence>
<dbReference type="VEuPathDB" id="VectorBase:LOC119177028"/>
<dbReference type="EMBL" id="JABSTU010000001">
    <property type="protein sequence ID" value="KAH8041682.1"/>
    <property type="molecule type" value="Genomic_DNA"/>
</dbReference>
<dbReference type="SMART" id="SM00632">
    <property type="entry name" value="Aamy_C"/>
    <property type="match status" value="1"/>
</dbReference>
<comment type="similarity">
    <text evidence="4 13">Belongs to the glycosyl hydrolase 13 family.</text>
</comment>
<dbReference type="SMART" id="SM00642">
    <property type="entry name" value="Aamy"/>
    <property type="match status" value="1"/>
</dbReference>
<dbReference type="GO" id="GO:0006355">
    <property type="term" value="P:regulation of DNA-templated transcription"/>
    <property type="evidence" value="ECO:0007669"/>
    <property type="project" value="InterPro"/>
</dbReference>
<evidence type="ECO:0000256" key="12">
    <source>
        <dbReference type="ARBA" id="ARBA00023295"/>
    </source>
</evidence>
<dbReference type="PRINTS" id="PR00110">
    <property type="entry name" value="ALPHAAMYLASE"/>
</dbReference>
<feature type="region of interest" description="Disordered" evidence="14">
    <location>
        <begin position="534"/>
        <end position="619"/>
    </location>
</feature>
<dbReference type="SMART" id="SM00353">
    <property type="entry name" value="HLH"/>
    <property type="match status" value="1"/>
</dbReference>
<comment type="cofactor">
    <cofactor evidence="2">
        <name>Ca(2+)</name>
        <dbReference type="ChEBI" id="CHEBI:29108"/>
    </cofactor>
</comment>
<evidence type="ECO:0000256" key="13">
    <source>
        <dbReference type="RuleBase" id="RU003615"/>
    </source>
</evidence>
<feature type="compositionally biased region" description="Basic residues" evidence="14">
    <location>
        <begin position="230"/>
        <end position="242"/>
    </location>
</feature>
<dbReference type="InterPro" id="IPR036638">
    <property type="entry name" value="HLH_DNA-bd_sf"/>
</dbReference>
<dbReference type="PROSITE" id="PS50888">
    <property type="entry name" value="BHLH"/>
    <property type="match status" value="1"/>
</dbReference>
<dbReference type="GO" id="GO:0046872">
    <property type="term" value="F:metal ion binding"/>
    <property type="evidence" value="ECO:0007669"/>
    <property type="project" value="UniProtKB-KW"/>
</dbReference>
<dbReference type="Gene3D" id="3.20.20.80">
    <property type="entry name" value="Glycosidases"/>
    <property type="match status" value="2"/>
</dbReference>
<feature type="compositionally biased region" description="Low complexity" evidence="14">
    <location>
        <begin position="1054"/>
        <end position="1065"/>
    </location>
</feature>
<dbReference type="Pfam" id="PF07527">
    <property type="entry name" value="Hairy_orange"/>
    <property type="match status" value="1"/>
</dbReference>
<keyword evidence="10" id="KW-0868">Chloride</keyword>
<evidence type="ECO:0000256" key="2">
    <source>
        <dbReference type="ARBA" id="ARBA00001913"/>
    </source>
</evidence>
<evidence type="ECO:0000256" key="10">
    <source>
        <dbReference type="ARBA" id="ARBA00023214"/>
    </source>
</evidence>
<feature type="region of interest" description="Disordered" evidence="14">
    <location>
        <begin position="1014"/>
        <end position="1101"/>
    </location>
</feature>
<feature type="compositionally biased region" description="Basic and acidic residues" evidence="14">
    <location>
        <begin position="217"/>
        <end position="229"/>
    </location>
</feature>
<name>A0A9J6F4G9_RHIMP</name>
<dbReference type="Pfam" id="PF00128">
    <property type="entry name" value="Alpha-amylase"/>
    <property type="match status" value="1"/>
</dbReference>
<dbReference type="Pfam" id="PF00010">
    <property type="entry name" value="HLH"/>
    <property type="match status" value="1"/>
</dbReference>
<protein>
    <recommendedName>
        <fullName evidence="6">alpha-amylase</fullName>
        <ecNumber evidence="6">3.2.1.1</ecNumber>
    </recommendedName>
</protein>
<evidence type="ECO:0000259" key="15">
    <source>
        <dbReference type="PROSITE" id="PS50888"/>
    </source>
</evidence>
<dbReference type="VEuPathDB" id="VectorBase:LOC119162276"/>
<dbReference type="CDD" id="cd11410">
    <property type="entry name" value="bHLH_O_HES"/>
    <property type="match status" value="1"/>
</dbReference>
<evidence type="ECO:0000256" key="9">
    <source>
        <dbReference type="ARBA" id="ARBA00022837"/>
    </source>
</evidence>
<keyword evidence="8" id="KW-0378">Hydrolase</keyword>
<organism evidence="17 18">
    <name type="scientific">Rhipicephalus microplus</name>
    <name type="common">Cattle tick</name>
    <name type="synonym">Boophilus microplus</name>
    <dbReference type="NCBI Taxonomy" id="6941"/>
    <lineage>
        <taxon>Eukaryota</taxon>
        <taxon>Metazoa</taxon>
        <taxon>Ecdysozoa</taxon>
        <taxon>Arthropoda</taxon>
        <taxon>Chelicerata</taxon>
        <taxon>Arachnida</taxon>
        <taxon>Acari</taxon>
        <taxon>Parasitiformes</taxon>
        <taxon>Ixodida</taxon>
        <taxon>Ixodoidea</taxon>
        <taxon>Ixodidae</taxon>
        <taxon>Rhipicephalinae</taxon>
        <taxon>Rhipicephalus</taxon>
        <taxon>Boophilus</taxon>
    </lineage>
</organism>
<evidence type="ECO:0000256" key="8">
    <source>
        <dbReference type="ARBA" id="ARBA00022801"/>
    </source>
</evidence>
<feature type="region of interest" description="Disordered" evidence="14">
    <location>
        <begin position="25"/>
        <end position="77"/>
    </location>
</feature>
<dbReference type="VEuPathDB" id="VectorBase:LOC119180993"/>
<dbReference type="Gene3D" id="2.60.40.1180">
    <property type="entry name" value="Golgi alpha-mannosidase II"/>
    <property type="match status" value="1"/>
</dbReference>
<feature type="compositionally biased region" description="Low complexity" evidence="14">
    <location>
        <begin position="566"/>
        <end position="583"/>
    </location>
</feature>
<comment type="catalytic activity">
    <reaction evidence="1">
        <text>Endohydrolysis of (1-&gt;4)-alpha-D-glucosidic linkages in polysaccharides containing three or more (1-&gt;4)-alpha-linked D-glucose units.</text>
        <dbReference type="EC" id="3.2.1.1"/>
    </reaction>
</comment>
<comment type="caution">
    <text evidence="17">The sequence shown here is derived from an EMBL/GenBank/DDBJ whole genome shotgun (WGS) entry which is preliminary data.</text>
</comment>
<evidence type="ECO:0000313" key="17">
    <source>
        <dbReference type="EMBL" id="KAH8041682.1"/>
    </source>
</evidence>
<dbReference type="InterPro" id="IPR031319">
    <property type="entry name" value="A-amylase_C"/>
</dbReference>
<feature type="domain" description="BHLH" evidence="15">
    <location>
        <begin position="880"/>
        <end position="941"/>
    </location>
</feature>
<dbReference type="EC" id="3.2.1.1" evidence="6"/>
<keyword evidence="12" id="KW-0326">Glycosidase</keyword>
<comment type="cofactor">
    <cofactor evidence="3">
        <name>chloride</name>
        <dbReference type="ChEBI" id="CHEBI:17996"/>
    </cofactor>
</comment>
<reference evidence="17" key="2">
    <citation type="submission" date="2021-09" db="EMBL/GenBank/DDBJ databases">
        <authorList>
            <person name="Jia N."/>
            <person name="Wang J."/>
            <person name="Shi W."/>
            <person name="Du L."/>
            <person name="Sun Y."/>
            <person name="Zhan W."/>
            <person name="Jiang J."/>
            <person name="Wang Q."/>
            <person name="Zhang B."/>
            <person name="Ji P."/>
            <person name="Sakyi L.B."/>
            <person name="Cui X."/>
            <person name="Yuan T."/>
            <person name="Jiang B."/>
            <person name="Yang W."/>
            <person name="Lam T.T.-Y."/>
            <person name="Chang Q."/>
            <person name="Ding S."/>
            <person name="Wang X."/>
            <person name="Zhu J."/>
            <person name="Ruan X."/>
            <person name="Zhao L."/>
            <person name="Wei J."/>
            <person name="Que T."/>
            <person name="Du C."/>
            <person name="Cheng J."/>
            <person name="Dai P."/>
            <person name="Han X."/>
            <person name="Huang E."/>
            <person name="Gao Y."/>
            <person name="Liu J."/>
            <person name="Shao H."/>
            <person name="Ye R."/>
            <person name="Li L."/>
            <person name="Wei W."/>
            <person name="Wang X."/>
            <person name="Wang C."/>
            <person name="Huo Q."/>
            <person name="Li W."/>
            <person name="Guo W."/>
            <person name="Chen H."/>
            <person name="Chen S."/>
            <person name="Zhou L."/>
            <person name="Zhou L."/>
            <person name="Ni X."/>
            <person name="Tian J."/>
            <person name="Zhou Y."/>
            <person name="Sheng Y."/>
            <person name="Liu T."/>
            <person name="Pan Y."/>
            <person name="Xia L."/>
            <person name="Li J."/>
            <person name="Zhao F."/>
            <person name="Cao W."/>
        </authorList>
    </citation>
    <scope>NUCLEOTIDE SEQUENCE</scope>
    <source>
        <strain evidence="17">Rmic-2018</strain>
        <tissue evidence="17">Larvae</tissue>
    </source>
</reference>
<dbReference type="InterPro" id="IPR006048">
    <property type="entry name" value="A-amylase/branching_C"/>
</dbReference>
<feature type="domain" description="Orange" evidence="16">
    <location>
        <begin position="959"/>
        <end position="989"/>
    </location>
</feature>
<evidence type="ECO:0000256" key="1">
    <source>
        <dbReference type="ARBA" id="ARBA00000548"/>
    </source>
</evidence>
<dbReference type="Pfam" id="PF02806">
    <property type="entry name" value="Alpha-amylase_C"/>
    <property type="match status" value="1"/>
</dbReference>
<evidence type="ECO:0000256" key="14">
    <source>
        <dbReference type="SAM" id="MobiDB-lite"/>
    </source>
</evidence>
<dbReference type="SMART" id="SM00511">
    <property type="entry name" value="ORANGE"/>
    <property type="match status" value="1"/>
</dbReference>
<accession>A0A9J6F4G9</accession>
<dbReference type="PANTHER" id="PTHR43447">
    <property type="entry name" value="ALPHA-AMYLASE"/>
    <property type="match status" value="1"/>
</dbReference>
<keyword evidence="9" id="KW-0106">Calcium</keyword>
<feature type="compositionally biased region" description="Polar residues" evidence="14">
    <location>
        <begin position="260"/>
        <end position="269"/>
    </location>
</feature>
<dbReference type="InterPro" id="IPR006047">
    <property type="entry name" value="GH13_cat_dom"/>
</dbReference>
<dbReference type="InterPro" id="IPR017853">
    <property type="entry name" value="GH"/>
</dbReference>
<dbReference type="PROSITE" id="PS51054">
    <property type="entry name" value="ORANGE"/>
    <property type="match status" value="1"/>
</dbReference>
<dbReference type="SUPFAM" id="SSF158457">
    <property type="entry name" value="Orange domain-like"/>
    <property type="match status" value="1"/>
</dbReference>
<keyword evidence="18" id="KW-1185">Reference proteome</keyword>
<evidence type="ECO:0000313" key="18">
    <source>
        <dbReference type="Proteomes" id="UP000821866"/>
    </source>
</evidence>
<dbReference type="GO" id="GO:0005975">
    <property type="term" value="P:carbohydrate metabolic process"/>
    <property type="evidence" value="ECO:0007669"/>
    <property type="project" value="InterPro"/>
</dbReference>
<evidence type="ECO:0000259" key="16">
    <source>
        <dbReference type="PROSITE" id="PS51054"/>
    </source>
</evidence>
<dbReference type="SUPFAM" id="SSF51445">
    <property type="entry name" value="(Trans)glycosidases"/>
    <property type="match status" value="1"/>
</dbReference>
<dbReference type="GO" id="GO:0046983">
    <property type="term" value="F:protein dimerization activity"/>
    <property type="evidence" value="ECO:0007669"/>
    <property type="project" value="InterPro"/>
</dbReference>
<dbReference type="InterPro" id="IPR013780">
    <property type="entry name" value="Glyco_hydro_b"/>
</dbReference>
<gene>
    <name evidence="17" type="ORF">HPB51_017484</name>
</gene>
<keyword evidence="7" id="KW-0479">Metal-binding</keyword>
<dbReference type="InterPro" id="IPR003650">
    <property type="entry name" value="Orange_dom"/>
</dbReference>
<proteinExistence type="inferred from homology"/>
<dbReference type="SUPFAM" id="SSF51011">
    <property type="entry name" value="Glycosyl hydrolase domain"/>
    <property type="match status" value="1"/>
</dbReference>
<evidence type="ECO:0000256" key="5">
    <source>
        <dbReference type="ARBA" id="ARBA00011245"/>
    </source>
</evidence>
<evidence type="ECO:0000256" key="6">
    <source>
        <dbReference type="ARBA" id="ARBA00012595"/>
    </source>
</evidence>
<dbReference type="InterPro" id="IPR006046">
    <property type="entry name" value="Alpha_amylase"/>
</dbReference>
<feature type="compositionally biased region" description="Polar residues" evidence="14">
    <location>
        <begin position="535"/>
        <end position="565"/>
    </location>
</feature>
<dbReference type="Gene3D" id="4.10.280.10">
    <property type="entry name" value="Helix-loop-helix DNA-binding domain"/>
    <property type="match status" value="1"/>
</dbReference>
<evidence type="ECO:0000256" key="3">
    <source>
        <dbReference type="ARBA" id="ARBA00001923"/>
    </source>
</evidence>
<dbReference type="GO" id="GO:0004556">
    <property type="term" value="F:alpha-amylase activity"/>
    <property type="evidence" value="ECO:0007669"/>
    <property type="project" value="UniProtKB-EC"/>
</dbReference>